<evidence type="ECO:0000313" key="1">
    <source>
        <dbReference type="EMBL" id="MBB6218867.1"/>
    </source>
</evidence>
<dbReference type="EMBL" id="JACHEN010000052">
    <property type="protein sequence ID" value="MBB6218867.1"/>
    <property type="molecule type" value="Genomic_DNA"/>
</dbReference>
<name>A0A841KZS7_9FIRM</name>
<dbReference type="RefSeq" id="WP_184313737.1">
    <property type="nucleotide sequence ID" value="NZ_JACHEN010000052.1"/>
</dbReference>
<gene>
    <name evidence="1" type="ORF">HNQ80_005042</name>
</gene>
<keyword evidence="2" id="KW-1185">Reference proteome</keyword>
<protein>
    <submittedName>
        <fullName evidence="1">Uncharacterized protein</fullName>
    </submittedName>
</protein>
<dbReference type="AlphaFoldDB" id="A0A841KZS7"/>
<organism evidence="1 2">
    <name type="scientific">Anaerosolibacter carboniphilus</name>
    <dbReference type="NCBI Taxonomy" id="1417629"/>
    <lineage>
        <taxon>Bacteria</taxon>
        <taxon>Bacillati</taxon>
        <taxon>Bacillota</taxon>
        <taxon>Clostridia</taxon>
        <taxon>Peptostreptococcales</taxon>
        <taxon>Thermotaleaceae</taxon>
        <taxon>Anaerosolibacter</taxon>
    </lineage>
</organism>
<evidence type="ECO:0000313" key="2">
    <source>
        <dbReference type="Proteomes" id="UP000579281"/>
    </source>
</evidence>
<reference evidence="1 2" key="1">
    <citation type="submission" date="2020-08" db="EMBL/GenBank/DDBJ databases">
        <title>Genomic Encyclopedia of Type Strains, Phase IV (KMG-IV): sequencing the most valuable type-strain genomes for metagenomic binning, comparative biology and taxonomic classification.</title>
        <authorList>
            <person name="Goeker M."/>
        </authorList>
    </citation>
    <scope>NUCLEOTIDE SEQUENCE [LARGE SCALE GENOMIC DNA]</scope>
    <source>
        <strain evidence="1 2">DSM 103526</strain>
    </source>
</reference>
<comment type="caution">
    <text evidence="1">The sequence shown here is derived from an EMBL/GenBank/DDBJ whole genome shotgun (WGS) entry which is preliminary data.</text>
</comment>
<dbReference type="Proteomes" id="UP000579281">
    <property type="component" value="Unassembled WGS sequence"/>
</dbReference>
<proteinExistence type="predicted"/>
<sequence length="129" mass="14774">MAIGTQVMYLNAGQIEGLYRGSQRDFWNWIRNTEIQTLVESGISGLATAFGAIFIGELFLVLGAAYTIGGYFDSIDEVLLSQQWFELLKQMEAYGRRGAMRVDIEYKYLPDTLKITSMKILDFRYGRNY</sequence>
<accession>A0A841KZS7</accession>